<dbReference type="OMA" id="GRIQRIC"/>
<dbReference type="Gene3D" id="2.40.50.140">
    <property type="entry name" value="Nucleic acid-binding proteins"/>
    <property type="match status" value="1"/>
</dbReference>
<reference evidence="4" key="1">
    <citation type="submission" date="2015-02" db="EMBL/GenBank/DDBJ databases">
        <title>Genome sequencing for Strongylocentrotus purpuratus.</title>
        <authorList>
            <person name="Murali S."/>
            <person name="Liu Y."/>
            <person name="Vee V."/>
            <person name="English A."/>
            <person name="Wang M."/>
            <person name="Skinner E."/>
            <person name="Han Y."/>
            <person name="Muzny D.M."/>
            <person name="Worley K.C."/>
            <person name="Gibbs R.A."/>
        </authorList>
    </citation>
    <scope>NUCLEOTIDE SEQUENCE</scope>
</reference>
<evidence type="ECO:0000259" key="2">
    <source>
        <dbReference type="Pfam" id="PF14951"/>
    </source>
</evidence>
<dbReference type="InParanoid" id="A0A7M7N6Q5"/>
<dbReference type="InterPro" id="IPR053054">
    <property type="entry name" value="DNA_repair-scaffolding"/>
</dbReference>
<dbReference type="EnsemblMetazoa" id="XM_030976142">
    <property type="protein sequence ID" value="XP_030832002"/>
    <property type="gene ID" value="LOC100892048"/>
</dbReference>
<reference evidence="3" key="2">
    <citation type="submission" date="2021-01" db="UniProtKB">
        <authorList>
            <consortium name="EnsemblMetazoa"/>
        </authorList>
    </citation>
    <scope>IDENTIFICATION</scope>
</reference>
<evidence type="ECO:0000313" key="3">
    <source>
        <dbReference type="EnsemblMetazoa" id="XP_030832002"/>
    </source>
</evidence>
<dbReference type="GO" id="GO:0005654">
    <property type="term" value="C:nucleoplasm"/>
    <property type="evidence" value="ECO:0000318"/>
    <property type="project" value="GO_Central"/>
</dbReference>
<organism evidence="3 4">
    <name type="scientific">Strongylocentrotus purpuratus</name>
    <name type="common">Purple sea urchin</name>
    <dbReference type="NCBI Taxonomy" id="7668"/>
    <lineage>
        <taxon>Eukaryota</taxon>
        <taxon>Metazoa</taxon>
        <taxon>Echinodermata</taxon>
        <taxon>Eleutherozoa</taxon>
        <taxon>Echinozoa</taxon>
        <taxon>Echinoidea</taxon>
        <taxon>Euechinoidea</taxon>
        <taxon>Echinacea</taxon>
        <taxon>Camarodonta</taxon>
        <taxon>Echinidea</taxon>
        <taxon>Strongylocentrotidae</taxon>
        <taxon>Strongylocentrotus</taxon>
    </lineage>
</organism>
<evidence type="ECO:0000256" key="1">
    <source>
        <dbReference type="SAM" id="MobiDB-lite"/>
    </source>
</evidence>
<dbReference type="Pfam" id="PF14951">
    <property type="entry name" value="DUF4503"/>
    <property type="match status" value="1"/>
</dbReference>
<keyword evidence="4" id="KW-1185">Reference proteome</keyword>
<dbReference type="GO" id="GO:0000228">
    <property type="term" value="C:nuclear chromosome"/>
    <property type="evidence" value="ECO:0000318"/>
    <property type="project" value="GO_Central"/>
</dbReference>
<protein>
    <recommendedName>
        <fullName evidence="2">DUF4503 domain-containing protein</fullName>
    </recommendedName>
</protein>
<dbReference type="Proteomes" id="UP000007110">
    <property type="component" value="Unassembled WGS sequence"/>
</dbReference>
<sequence>MLDCSKESTKSGLVVQVLSCETHRGLYLTHCLTQVSSGSTVDAGSNVKGGGDEAGLSQGDEMYVFFTRSTGDKLGLAKGMVISINTPWQKLSIPDVSKPVVLCTYLCRTLNLDPYDVVQGQPVLPECSTEGSKSPKVLNPVRLFPAAYRSHSPGAEVVTAQENKIKNISASIMHGVTETALARVQRIVTRRQQTVVPHQSAKMTSGRSSLLTQASPSLIKSLLLQDREGVVCEVQLTNQMAESSTWQHVLQSGEGRSYIFMKLKVTQRLTLSRAPGLLSMIRSLQHRPNQMNGQTICYVLTGEVGVTAVESLDQSESMNVPPPRPPPVMELSDVVKNTHTPTRRTSFLATPILLSPSSPPDNVTPSSSSGPKDTPNTYGSWFLFLSTSTSQHHQPSTTSQEGITSPRHGSDQDGYVCLYVHQSNVLGQDVLTRCRSSGNRRILCRDVLVASTEEEGVYLNADGFSHISVEDESEEESALNFTSLSVLKVGTRLHSLVSVTGNICGVEEESAFSWPACPHCGNNHLDGGEGSGFVLHCSVCNEDINTPVMRMHLIVQLSCPALPPTHSVKVQLLQSTIESVLPCPSSQTSGGHDLQSTLGVLVGPINCLVRTVHETPKGKMFLLEEVLLCN</sequence>
<accession>A0A7M7N6Q5</accession>
<feature type="compositionally biased region" description="Polar residues" evidence="1">
    <location>
        <begin position="360"/>
        <end position="374"/>
    </location>
</feature>
<dbReference type="PANTHER" id="PTHR34347:SF1">
    <property type="entry name" value="DNA REPAIR-SCAFFOLDING PROTEIN"/>
    <property type="match status" value="1"/>
</dbReference>
<dbReference type="InterPro" id="IPR012340">
    <property type="entry name" value="NA-bd_OB-fold"/>
</dbReference>
<dbReference type="GO" id="GO:0000724">
    <property type="term" value="P:double-strand break repair via homologous recombination"/>
    <property type="evidence" value="ECO:0000318"/>
    <property type="project" value="GO_Central"/>
</dbReference>
<dbReference type="AlphaFoldDB" id="A0A7M7N6Q5"/>
<dbReference type="GeneID" id="100892048"/>
<proteinExistence type="predicted"/>
<feature type="region of interest" description="Disordered" evidence="1">
    <location>
        <begin position="341"/>
        <end position="374"/>
    </location>
</feature>
<feature type="domain" description="DUF4503" evidence="2">
    <location>
        <begin position="225"/>
        <end position="628"/>
    </location>
</feature>
<name>A0A7M7N6Q5_STRPU</name>
<dbReference type="GO" id="GO:0070202">
    <property type="term" value="P:regulation of establishment of protein localization to chromosome"/>
    <property type="evidence" value="ECO:0000318"/>
    <property type="project" value="GO_Central"/>
</dbReference>
<dbReference type="KEGG" id="spu:100892048"/>
<dbReference type="PANTHER" id="PTHR34347">
    <property type="entry name" value="DNA REPAIR-SCAFFOLDING PROTEIN SPIDR"/>
    <property type="match status" value="1"/>
</dbReference>
<dbReference type="InterPro" id="IPR028032">
    <property type="entry name" value="DUF4503"/>
</dbReference>
<dbReference type="RefSeq" id="XP_030832002.1">
    <property type="nucleotide sequence ID" value="XM_030976142.1"/>
</dbReference>
<evidence type="ECO:0000313" key="4">
    <source>
        <dbReference type="Proteomes" id="UP000007110"/>
    </source>
</evidence>
<dbReference type="OrthoDB" id="1914453at2759"/>